<dbReference type="EMBL" id="GBRH01244981">
    <property type="protein sequence ID" value="JAD52914.1"/>
    <property type="molecule type" value="Transcribed_RNA"/>
</dbReference>
<proteinExistence type="predicted"/>
<name>A0A0A9AMG4_ARUDO</name>
<dbReference type="AlphaFoldDB" id="A0A0A9AMG4"/>
<reference evidence="1" key="1">
    <citation type="submission" date="2014-09" db="EMBL/GenBank/DDBJ databases">
        <authorList>
            <person name="Magalhaes I.L.F."/>
            <person name="Oliveira U."/>
            <person name="Santos F.R."/>
            <person name="Vidigal T.H.D.A."/>
            <person name="Brescovit A.D."/>
            <person name="Santos A.J."/>
        </authorList>
    </citation>
    <scope>NUCLEOTIDE SEQUENCE</scope>
    <source>
        <tissue evidence="1">Shoot tissue taken approximately 20 cm above the soil surface</tissue>
    </source>
</reference>
<accession>A0A0A9AMG4</accession>
<sequence length="23" mass="2676">MQTLQILSVFCTNRVKYPNSECT</sequence>
<evidence type="ECO:0000313" key="1">
    <source>
        <dbReference type="EMBL" id="JAD52914.1"/>
    </source>
</evidence>
<reference evidence="1" key="2">
    <citation type="journal article" date="2015" name="Data Brief">
        <title>Shoot transcriptome of the giant reed, Arundo donax.</title>
        <authorList>
            <person name="Barrero R.A."/>
            <person name="Guerrero F.D."/>
            <person name="Moolhuijzen P."/>
            <person name="Goolsby J.A."/>
            <person name="Tidwell J."/>
            <person name="Bellgard S.E."/>
            <person name="Bellgard M.I."/>
        </authorList>
    </citation>
    <scope>NUCLEOTIDE SEQUENCE</scope>
    <source>
        <tissue evidence="1">Shoot tissue taken approximately 20 cm above the soil surface</tissue>
    </source>
</reference>
<organism evidence="1">
    <name type="scientific">Arundo donax</name>
    <name type="common">Giant reed</name>
    <name type="synonym">Donax arundinaceus</name>
    <dbReference type="NCBI Taxonomy" id="35708"/>
    <lineage>
        <taxon>Eukaryota</taxon>
        <taxon>Viridiplantae</taxon>
        <taxon>Streptophyta</taxon>
        <taxon>Embryophyta</taxon>
        <taxon>Tracheophyta</taxon>
        <taxon>Spermatophyta</taxon>
        <taxon>Magnoliopsida</taxon>
        <taxon>Liliopsida</taxon>
        <taxon>Poales</taxon>
        <taxon>Poaceae</taxon>
        <taxon>PACMAD clade</taxon>
        <taxon>Arundinoideae</taxon>
        <taxon>Arundineae</taxon>
        <taxon>Arundo</taxon>
    </lineage>
</organism>
<protein>
    <submittedName>
        <fullName evidence="1">Uncharacterized protein</fullName>
    </submittedName>
</protein>